<sequence length="246" mass="28404">MAPEVIQHHHLRWIQVLLESHSVETSDVDATRIRLPWPIDNEEERLDCQHEMLQWAVNYLMRALDIFVDDSIQKEFSRLATFFQDLDFGEMIGDNPYIPVMYLESVFAANLQRFGVLKTVPLQSFNFNDIRFDLEPVIIRHKERGTSLRLGWDTDGQEDPRALQWMTRYPSIVDGQGKISSDFEVARPSNNPGWEVGLEKNLATWTDMAPSHPVTILGRGRKSCAAFQFYVPGELWLLTLPCVQSL</sequence>
<accession>A0A9P5WYG4</accession>
<protein>
    <submittedName>
        <fullName evidence="1">Uncharacterized protein</fullName>
    </submittedName>
</protein>
<dbReference type="Proteomes" id="UP000807342">
    <property type="component" value="Unassembled WGS sequence"/>
</dbReference>
<dbReference type="AlphaFoldDB" id="A0A9P5WYG4"/>
<dbReference type="EMBL" id="MU152352">
    <property type="protein sequence ID" value="KAF9440655.1"/>
    <property type="molecule type" value="Genomic_DNA"/>
</dbReference>
<gene>
    <name evidence="1" type="ORF">P691DRAFT_780029</name>
</gene>
<evidence type="ECO:0000313" key="1">
    <source>
        <dbReference type="EMBL" id="KAF9440655.1"/>
    </source>
</evidence>
<keyword evidence="2" id="KW-1185">Reference proteome</keyword>
<name>A0A9P5WYG4_9AGAR</name>
<evidence type="ECO:0000313" key="2">
    <source>
        <dbReference type="Proteomes" id="UP000807342"/>
    </source>
</evidence>
<proteinExistence type="predicted"/>
<organism evidence="1 2">
    <name type="scientific">Macrolepiota fuliginosa MF-IS2</name>
    <dbReference type="NCBI Taxonomy" id="1400762"/>
    <lineage>
        <taxon>Eukaryota</taxon>
        <taxon>Fungi</taxon>
        <taxon>Dikarya</taxon>
        <taxon>Basidiomycota</taxon>
        <taxon>Agaricomycotina</taxon>
        <taxon>Agaricomycetes</taxon>
        <taxon>Agaricomycetidae</taxon>
        <taxon>Agaricales</taxon>
        <taxon>Agaricineae</taxon>
        <taxon>Agaricaceae</taxon>
        <taxon>Macrolepiota</taxon>
    </lineage>
</organism>
<comment type="caution">
    <text evidence="1">The sequence shown here is derived from an EMBL/GenBank/DDBJ whole genome shotgun (WGS) entry which is preliminary data.</text>
</comment>
<reference evidence="1" key="1">
    <citation type="submission" date="2020-11" db="EMBL/GenBank/DDBJ databases">
        <authorList>
            <consortium name="DOE Joint Genome Institute"/>
            <person name="Ahrendt S."/>
            <person name="Riley R."/>
            <person name="Andreopoulos W."/>
            <person name="Labutti K."/>
            <person name="Pangilinan J."/>
            <person name="Ruiz-Duenas F.J."/>
            <person name="Barrasa J.M."/>
            <person name="Sanchez-Garcia M."/>
            <person name="Camarero S."/>
            <person name="Miyauchi S."/>
            <person name="Serrano A."/>
            <person name="Linde D."/>
            <person name="Babiker R."/>
            <person name="Drula E."/>
            <person name="Ayuso-Fernandez I."/>
            <person name="Pacheco R."/>
            <person name="Padilla G."/>
            <person name="Ferreira P."/>
            <person name="Barriuso J."/>
            <person name="Kellner H."/>
            <person name="Castanera R."/>
            <person name="Alfaro M."/>
            <person name="Ramirez L."/>
            <person name="Pisabarro A.G."/>
            <person name="Kuo A."/>
            <person name="Tritt A."/>
            <person name="Lipzen A."/>
            <person name="He G."/>
            <person name="Yan M."/>
            <person name="Ng V."/>
            <person name="Cullen D."/>
            <person name="Martin F."/>
            <person name="Rosso M.-N."/>
            <person name="Henrissat B."/>
            <person name="Hibbett D."/>
            <person name="Martinez A.T."/>
            <person name="Grigoriev I.V."/>
        </authorList>
    </citation>
    <scope>NUCLEOTIDE SEQUENCE</scope>
    <source>
        <strain evidence="1">MF-IS2</strain>
    </source>
</reference>